<name>A0A6C0E5Z6_9ZZZZ</name>
<dbReference type="EMBL" id="MN739736">
    <property type="protein sequence ID" value="QHT23990.1"/>
    <property type="molecule type" value="Genomic_DNA"/>
</dbReference>
<dbReference type="AlphaFoldDB" id="A0A6C0E5Z6"/>
<feature type="coiled-coil region" evidence="1">
    <location>
        <begin position="37"/>
        <end position="64"/>
    </location>
</feature>
<evidence type="ECO:0000313" key="2">
    <source>
        <dbReference type="EMBL" id="QHT23990.1"/>
    </source>
</evidence>
<proteinExistence type="predicted"/>
<accession>A0A6C0E5Z6</accession>
<evidence type="ECO:0000256" key="1">
    <source>
        <dbReference type="SAM" id="Coils"/>
    </source>
</evidence>
<reference evidence="2" key="1">
    <citation type="journal article" date="2020" name="Nature">
        <title>Giant virus diversity and host interactions through global metagenomics.</title>
        <authorList>
            <person name="Schulz F."/>
            <person name="Roux S."/>
            <person name="Paez-Espino D."/>
            <person name="Jungbluth S."/>
            <person name="Walsh D.A."/>
            <person name="Denef V.J."/>
            <person name="McMahon K.D."/>
            <person name="Konstantinidis K.T."/>
            <person name="Eloe-Fadrosh E.A."/>
            <person name="Kyrpides N.C."/>
            <person name="Woyke T."/>
        </authorList>
    </citation>
    <scope>NUCLEOTIDE SEQUENCE</scope>
    <source>
        <strain evidence="2">GVMAG-M-3300023179-132</strain>
    </source>
</reference>
<protein>
    <submittedName>
        <fullName evidence="2">Uncharacterized protein</fullName>
    </submittedName>
</protein>
<sequence>MDTIINTDNNQDTKQYSKYYQKKLAADPDYFRNKRDKTAEKTKYKEHRDEILEYQKNYNREHRDNILEYQKQYYLDNKEKLCRLAKERQNQPTNCPLCNKTIAKGTLPRHQGRPICLKKQIQNNNIIETTIKPEVNITKKIKLKIVKRLPEQ</sequence>
<organism evidence="2">
    <name type="scientific">viral metagenome</name>
    <dbReference type="NCBI Taxonomy" id="1070528"/>
    <lineage>
        <taxon>unclassified sequences</taxon>
        <taxon>metagenomes</taxon>
        <taxon>organismal metagenomes</taxon>
    </lineage>
</organism>
<keyword evidence="1" id="KW-0175">Coiled coil</keyword>